<dbReference type="EMBL" id="JASBWT010000002">
    <property type="protein sequence ID" value="KAJ9107349.1"/>
    <property type="molecule type" value="Genomic_DNA"/>
</dbReference>
<gene>
    <name evidence="1" type="ORF">QFC21_000799</name>
</gene>
<comment type="caution">
    <text evidence="1">The sequence shown here is derived from an EMBL/GenBank/DDBJ whole genome shotgun (WGS) entry which is preliminary data.</text>
</comment>
<evidence type="ECO:0000313" key="2">
    <source>
        <dbReference type="Proteomes" id="UP001227268"/>
    </source>
</evidence>
<protein>
    <submittedName>
        <fullName evidence="1">Uncharacterized protein</fullName>
    </submittedName>
</protein>
<accession>A0ACC2W6H6</accession>
<reference evidence="1" key="1">
    <citation type="submission" date="2023-04" db="EMBL/GenBank/DDBJ databases">
        <title>Draft Genome sequencing of Naganishia species isolated from polar environments using Oxford Nanopore Technology.</title>
        <authorList>
            <person name="Leo P."/>
            <person name="Venkateswaran K."/>
        </authorList>
    </citation>
    <scope>NUCLEOTIDE SEQUENCE</scope>
    <source>
        <strain evidence="1">MNA-CCFEE 5423</strain>
    </source>
</reference>
<name>A0ACC2W6H6_9TREE</name>
<proteinExistence type="predicted"/>
<dbReference type="Proteomes" id="UP001227268">
    <property type="component" value="Unassembled WGS sequence"/>
</dbReference>
<organism evidence="1 2">
    <name type="scientific">Naganishia friedmannii</name>
    <dbReference type="NCBI Taxonomy" id="89922"/>
    <lineage>
        <taxon>Eukaryota</taxon>
        <taxon>Fungi</taxon>
        <taxon>Dikarya</taxon>
        <taxon>Basidiomycota</taxon>
        <taxon>Agaricomycotina</taxon>
        <taxon>Tremellomycetes</taxon>
        <taxon>Filobasidiales</taxon>
        <taxon>Filobasidiaceae</taxon>
        <taxon>Naganishia</taxon>
    </lineage>
</organism>
<keyword evidence="2" id="KW-1185">Reference proteome</keyword>
<evidence type="ECO:0000313" key="1">
    <source>
        <dbReference type="EMBL" id="KAJ9107349.1"/>
    </source>
</evidence>
<sequence>MEEPAPPPVAIEPKKPPTKSRRTARDPASSTSAQQAREKQKRIAACDVCRLRKVKCVKNPSSSSNKTDPDLAKSTEGSEEILKGASGGGGGGERCMGCTELNRECTYEYLPKRPGPPNPYARPTSFGPAHGHAHGIPSSERYDPYPHSHPHPGYSAEYGGADAYPAVLSANGAAGGGGGFGSPSRAFHPYLASSSAPPMVHDDRRLTLGVDRLAYGNGNGNAHQKQQSMHHGQPSFHPHYHQHPQHPHSQAQDERFHPQQQHRFAPPPPPPFSGHGQGPERLNLPHQAYPDLSATGHSLPPPGESAHHANNGYGGPHHQRPAAAAAMSASSPSLSGASGYSPNQPTTTGTGGSASGGMTHANENANRNGNSHERDREYPHDRAQEHAERQQQQQQREYAHQASSSIPLSTLINSNASYVPERGVPSPLPPPNASTAALGTGSVGSASAMMDDNWFMPWICSTPTTPAFPGYQGTGAGAVPAAGGQWNIPRALLPGDLEPLVEQVVEGAGAGNVWADSLAAVTKTGLLPHQHHAQHHSNPQAQQSHVGQGQSYNSHKPPTISDRRGEMYPSHSLGMPSASAGIGTANGMPLGMDMANQRPRHGSNARESFTSTRSAGALVSGKVGAPVQVIEIEEMVSWSHVLSFLSLYHEHLYCDHIYLGSTGKDNAANVVLAEAMRLAITLALHDENVAEQQGLDAIERDCRRRVFWVLYGSDRTIASLISCPMLLSDDDIDVGDILECDDSLITAAGAFPQPAGKTPILSGFIHVTRIFRLLSRVLRYVRAKAKSNAREDGDDGMTTDRAYERFPDPRVLIESLQALLDDLPVPLRLQSHNTEHRSKAEAQAFDTCKANILVSQVLVRFAIYQYAMLHSAGQAETCLTELTDDVLRRLHEMSSESLAANGESIRHKVLFIASSLLNKYPGNNAGADHVAEFLAVYNKILTNQNKLGMDVEIAEDGEPAGEEG</sequence>